<organism evidence="1 2">
    <name type="scientific">Corynebacterium striatum</name>
    <dbReference type="NCBI Taxonomy" id="43770"/>
    <lineage>
        <taxon>Bacteria</taxon>
        <taxon>Bacillati</taxon>
        <taxon>Actinomycetota</taxon>
        <taxon>Actinomycetes</taxon>
        <taxon>Mycobacteriales</taxon>
        <taxon>Corynebacteriaceae</taxon>
        <taxon>Corynebacterium</taxon>
    </lineage>
</organism>
<reference evidence="1 2" key="1">
    <citation type="submission" date="2017-05" db="EMBL/GenBank/DDBJ databases">
        <title>Complete genome sequence of Corynebacterium striatum KC-Na-1 isolated from Neophocaena asiaeorientalis in Korea.</title>
        <authorList>
            <person name="Kim J.H."/>
            <person name="Lee K."/>
        </authorList>
    </citation>
    <scope>NUCLEOTIDE SEQUENCE [LARGE SCALE GENOMIC DNA]</scope>
    <source>
        <strain evidence="1 2">KC-Na-01</strain>
    </source>
</reference>
<gene>
    <name evidence="1" type="ORF">CBE89_05190</name>
</gene>
<dbReference type="EMBL" id="CP021252">
    <property type="protein sequence ID" value="ART20957.1"/>
    <property type="molecule type" value="Genomic_DNA"/>
</dbReference>
<sequence length="191" mass="20477">MKHPPEIYRRRRIAAAVLALLLIVFVLLCFGLFGTKSTVALQGDQLGPDNESRADYVERVAGSVATADEPTYALVSFRESLNAQQVNAVVEPATRMNAIIIGMAAPIAVPEPVNGASRADVIDTEITRLRDSYQGVGQVEVPSKIDAVIVWSDGDSLRTIAQNNMVEAVEAAPSDAAWGTFGVRPLSSLKE</sequence>
<evidence type="ECO:0000313" key="2">
    <source>
        <dbReference type="Proteomes" id="UP000250197"/>
    </source>
</evidence>
<name>A0A2Z2J3C8_CORST</name>
<dbReference type="KEGG" id="cstr:CBE89_05190"/>
<accession>A0A2Z2J3C8</accession>
<dbReference type="RefSeq" id="WP_086891080.1">
    <property type="nucleotide sequence ID" value="NZ_CP021252.1"/>
</dbReference>
<evidence type="ECO:0000313" key="1">
    <source>
        <dbReference type="EMBL" id="ART20957.1"/>
    </source>
</evidence>
<protein>
    <submittedName>
        <fullName evidence="1">Uncharacterized protein</fullName>
    </submittedName>
</protein>
<proteinExistence type="predicted"/>
<dbReference type="AlphaFoldDB" id="A0A2Z2J3C8"/>
<dbReference type="Proteomes" id="UP000250197">
    <property type="component" value="Chromosome"/>
</dbReference>